<dbReference type="CDD" id="cd00130">
    <property type="entry name" value="PAS"/>
    <property type="match status" value="1"/>
</dbReference>
<gene>
    <name evidence="8" type="ORF">QE404_000117</name>
</gene>
<sequence>MILIVDDNQNNIYSLKRLLESRDFQVDTANSGEEALGKALKNNYALIILDVQMPDMDGFEVAETFAGYSKTKEIPIIFLSAVNTEKRFITRGYASGGIDYVTKPIDPEILLLKVKTYYNLQEQNLAMKKTQQSLELEVKGRRESQVSMKSRIDYFHLMLEALPQIAFTLNEEGKVDFVNARWYEYSASDKEFPETHPDDPNIQEEFELCRKMGKALDLEVRIRNRGSGDYRYHLLRMSPVHEGNTLKNWVGTFTDIEDQKKVEKEKDEFLSIASHELKTPLTSIKAYIQLLERKLKLDDSCSEAGFVTKALTQIEKLNTLINDLLDVSKIENGKLKINKKPANLETVIHNSIETILQTHEENNIRIERHGTKPDMIMPFDEIRIEQVLINFLSNAIKYSPKKQHIIVTTFVDDDEVKVSVTDFGIGIPDFKQEAVFSKFYRVEESSLQFQGMGIGLYICSEIIKQHHGTIGLSSKINEGSTFYFTLPLH</sequence>
<dbReference type="Gene3D" id="3.30.450.20">
    <property type="entry name" value="PAS domain"/>
    <property type="match status" value="1"/>
</dbReference>
<dbReference type="CDD" id="cd00082">
    <property type="entry name" value="HisKA"/>
    <property type="match status" value="1"/>
</dbReference>
<protein>
    <recommendedName>
        <fullName evidence="2">histidine kinase</fullName>
        <ecNumber evidence="2">2.7.13.3</ecNumber>
    </recommendedName>
</protein>
<name>A0ABU0TFB8_9FLAO</name>
<dbReference type="InterPro" id="IPR005467">
    <property type="entry name" value="His_kinase_dom"/>
</dbReference>
<organism evidence="8 9">
    <name type="scientific">Chryseobacterium camelliae</name>
    <dbReference type="NCBI Taxonomy" id="1265445"/>
    <lineage>
        <taxon>Bacteria</taxon>
        <taxon>Pseudomonadati</taxon>
        <taxon>Bacteroidota</taxon>
        <taxon>Flavobacteriia</taxon>
        <taxon>Flavobacteriales</taxon>
        <taxon>Weeksellaceae</taxon>
        <taxon>Chryseobacterium group</taxon>
        <taxon>Chryseobacterium</taxon>
    </lineage>
</organism>
<dbReference type="Pfam" id="PF00072">
    <property type="entry name" value="Response_reg"/>
    <property type="match status" value="1"/>
</dbReference>
<keyword evidence="8" id="KW-0808">Transferase</keyword>
<dbReference type="InterPro" id="IPR003661">
    <property type="entry name" value="HisK_dim/P_dom"/>
</dbReference>
<dbReference type="InterPro" id="IPR035965">
    <property type="entry name" value="PAS-like_dom_sf"/>
</dbReference>
<dbReference type="PRINTS" id="PR00344">
    <property type="entry name" value="BCTRLSENSOR"/>
</dbReference>
<dbReference type="InterPro" id="IPR011006">
    <property type="entry name" value="CheY-like_superfamily"/>
</dbReference>
<dbReference type="SUPFAM" id="SSF55785">
    <property type="entry name" value="PYP-like sensor domain (PAS domain)"/>
    <property type="match status" value="1"/>
</dbReference>
<dbReference type="Proteomes" id="UP001225072">
    <property type="component" value="Unassembled WGS sequence"/>
</dbReference>
<accession>A0ABU0TFB8</accession>
<feature type="domain" description="PAC" evidence="7">
    <location>
        <begin position="216"/>
        <end position="268"/>
    </location>
</feature>
<evidence type="ECO:0000256" key="1">
    <source>
        <dbReference type="ARBA" id="ARBA00000085"/>
    </source>
</evidence>
<evidence type="ECO:0000313" key="9">
    <source>
        <dbReference type="Proteomes" id="UP001225072"/>
    </source>
</evidence>
<dbReference type="InterPro" id="IPR036097">
    <property type="entry name" value="HisK_dim/P_sf"/>
</dbReference>
<dbReference type="InterPro" id="IPR000700">
    <property type="entry name" value="PAS-assoc_C"/>
</dbReference>
<comment type="catalytic activity">
    <reaction evidence="1">
        <text>ATP + protein L-histidine = ADP + protein N-phospho-L-histidine.</text>
        <dbReference type="EC" id="2.7.13.3"/>
    </reaction>
</comment>
<evidence type="ECO:0000259" key="5">
    <source>
        <dbReference type="PROSITE" id="PS50109"/>
    </source>
</evidence>
<comment type="caution">
    <text evidence="8">The sequence shown here is derived from an EMBL/GenBank/DDBJ whole genome shotgun (WGS) entry which is preliminary data.</text>
</comment>
<dbReference type="EC" id="2.7.13.3" evidence="2"/>
<dbReference type="PROSITE" id="PS50109">
    <property type="entry name" value="HIS_KIN"/>
    <property type="match status" value="1"/>
</dbReference>
<dbReference type="PROSITE" id="PS50113">
    <property type="entry name" value="PAC"/>
    <property type="match status" value="1"/>
</dbReference>
<proteinExistence type="predicted"/>
<evidence type="ECO:0000256" key="2">
    <source>
        <dbReference type="ARBA" id="ARBA00012438"/>
    </source>
</evidence>
<dbReference type="SMART" id="SM00387">
    <property type="entry name" value="HATPase_c"/>
    <property type="match status" value="1"/>
</dbReference>
<dbReference type="CDD" id="cd00075">
    <property type="entry name" value="HATPase"/>
    <property type="match status" value="1"/>
</dbReference>
<dbReference type="Gene3D" id="1.10.287.130">
    <property type="match status" value="1"/>
</dbReference>
<dbReference type="Pfam" id="PF02518">
    <property type="entry name" value="HATPase_c"/>
    <property type="match status" value="1"/>
</dbReference>
<dbReference type="InterPro" id="IPR001789">
    <property type="entry name" value="Sig_transdc_resp-reg_receiver"/>
</dbReference>
<dbReference type="InterPro" id="IPR000014">
    <property type="entry name" value="PAS"/>
</dbReference>
<dbReference type="EMBL" id="JAUTAL010000001">
    <property type="protein sequence ID" value="MDQ1094970.1"/>
    <property type="molecule type" value="Genomic_DNA"/>
</dbReference>
<dbReference type="PANTHER" id="PTHR43547:SF2">
    <property type="entry name" value="HYBRID SIGNAL TRANSDUCTION HISTIDINE KINASE C"/>
    <property type="match status" value="1"/>
</dbReference>
<dbReference type="PROSITE" id="PS50110">
    <property type="entry name" value="RESPONSE_REGULATORY"/>
    <property type="match status" value="1"/>
</dbReference>
<dbReference type="SUPFAM" id="SSF55874">
    <property type="entry name" value="ATPase domain of HSP90 chaperone/DNA topoisomerase II/histidine kinase"/>
    <property type="match status" value="1"/>
</dbReference>
<dbReference type="SUPFAM" id="SSF47384">
    <property type="entry name" value="Homodimeric domain of signal transducing histidine kinase"/>
    <property type="match status" value="1"/>
</dbReference>
<keyword evidence="9" id="KW-1185">Reference proteome</keyword>
<dbReference type="Gene3D" id="3.40.50.2300">
    <property type="match status" value="1"/>
</dbReference>
<dbReference type="InterPro" id="IPR036890">
    <property type="entry name" value="HATPase_C_sf"/>
</dbReference>
<keyword evidence="3 4" id="KW-0597">Phosphoprotein</keyword>
<dbReference type="SUPFAM" id="SSF52172">
    <property type="entry name" value="CheY-like"/>
    <property type="match status" value="1"/>
</dbReference>
<dbReference type="PANTHER" id="PTHR43547">
    <property type="entry name" value="TWO-COMPONENT HISTIDINE KINASE"/>
    <property type="match status" value="1"/>
</dbReference>
<dbReference type="RefSeq" id="WP_307453648.1">
    <property type="nucleotide sequence ID" value="NZ_JAUTAL010000001.1"/>
</dbReference>
<evidence type="ECO:0000256" key="3">
    <source>
        <dbReference type="ARBA" id="ARBA00022553"/>
    </source>
</evidence>
<evidence type="ECO:0000256" key="4">
    <source>
        <dbReference type="PROSITE-ProRule" id="PRU00169"/>
    </source>
</evidence>
<dbReference type="Pfam" id="PF00512">
    <property type="entry name" value="HisKA"/>
    <property type="match status" value="1"/>
</dbReference>
<feature type="domain" description="Response regulatory" evidence="6">
    <location>
        <begin position="1"/>
        <end position="118"/>
    </location>
</feature>
<feature type="domain" description="Histidine kinase" evidence="5">
    <location>
        <begin position="272"/>
        <end position="489"/>
    </location>
</feature>
<dbReference type="GO" id="GO:0004673">
    <property type="term" value="F:protein histidine kinase activity"/>
    <property type="evidence" value="ECO:0007669"/>
    <property type="project" value="UniProtKB-EC"/>
</dbReference>
<evidence type="ECO:0000259" key="7">
    <source>
        <dbReference type="PROSITE" id="PS50113"/>
    </source>
</evidence>
<dbReference type="SMART" id="SM00388">
    <property type="entry name" value="HisKA"/>
    <property type="match status" value="1"/>
</dbReference>
<keyword evidence="8" id="KW-0418">Kinase</keyword>
<dbReference type="Gene3D" id="3.30.565.10">
    <property type="entry name" value="Histidine kinase-like ATPase, C-terminal domain"/>
    <property type="match status" value="1"/>
</dbReference>
<dbReference type="InterPro" id="IPR003594">
    <property type="entry name" value="HATPase_dom"/>
</dbReference>
<dbReference type="InterPro" id="IPR001610">
    <property type="entry name" value="PAC"/>
</dbReference>
<evidence type="ECO:0000259" key="6">
    <source>
        <dbReference type="PROSITE" id="PS50110"/>
    </source>
</evidence>
<reference evidence="8 9" key="1">
    <citation type="submission" date="2023-07" db="EMBL/GenBank/DDBJ databases">
        <title>Functional and genomic diversity of the sorghum phyllosphere microbiome.</title>
        <authorList>
            <person name="Shade A."/>
        </authorList>
    </citation>
    <scope>NUCLEOTIDE SEQUENCE [LARGE SCALE GENOMIC DNA]</scope>
    <source>
        <strain evidence="8 9">SORGH_AS_1064</strain>
    </source>
</reference>
<feature type="modified residue" description="4-aspartylphosphate" evidence="4">
    <location>
        <position position="50"/>
    </location>
</feature>
<evidence type="ECO:0000313" key="8">
    <source>
        <dbReference type="EMBL" id="MDQ1094970.1"/>
    </source>
</evidence>
<dbReference type="InterPro" id="IPR004358">
    <property type="entry name" value="Sig_transdc_His_kin-like_C"/>
</dbReference>
<dbReference type="SMART" id="SM00448">
    <property type="entry name" value="REC"/>
    <property type="match status" value="1"/>
</dbReference>
<dbReference type="SMART" id="SM00086">
    <property type="entry name" value="PAC"/>
    <property type="match status" value="1"/>
</dbReference>